<proteinExistence type="inferred from homology"/>
<reference evidence="11 12" key="1">
    <citation type="submission" date="2018-06" db="EMBL/GenBank/DDBJ databases">
        <authorList>
            <consortium name="Pathogen Informatics"/>
            <person name="Doyle S."/>
        </authorList>
    </citation>
    <scope>NUCLEOTIDE SEQUENCE [LARGE SCALE GENOMIC DNA]</scope>
    <source>
        <strain evidence="11 12">NCTC9935</strain>
    </source>
</reference>
<comment type="similarity">
    <text evidence="2">Belongs to the binding-protein-dependent transport system permease family. HisMQ subfamily.</text>
</comment>
<dbReference type="InterPro" id="IPR035906">
    <property type="entry name" value="MetI-like_sf"/>
</dbReference>
<keyword evidence="7 9" id="KW-1133">Transmembrane helix</keyword>
<dbReference type="SUPFAM" id="SSF161098">
    <property type="entry name" value="MetI-like"/>
    <property type="match status" value="1"/>
</dbReference>
<feature type="transmembrane region" description="Helical" evidence="9">
    <location>
        <begin position="194"/>
        <end position="216"/>
    </location>
</feature>
<name>A0A2X0TZ04_9ACTO</name>
<keyword evidence="8 9" id="KW-0472">Membrane</keyword>
<dbReference type="Proteomes" id="UP000250192">
    <property type="component" value="Unassembled WGS sequence"/>
</dbReference>
<dbReference type="InterPro" id="IPR043429">
    <property type="entry name" value="ArtM/GltK/GlnP/TcyL/YhdX-like"/>
</dbReference>
<dbReference type="InterPro" id="IPR000515">
    <property type="entry name" value="MetI-like"/>
</dbReference>
<sequence length="227" mass="24228">MASSLRMTMNVEILARYAPLYVDAAVLTLRIAAIGIVGSLVVGLLVAAIRQYRIPLASQIGAAYVELSRNTPLLVQLFFIYFGLPRVGITWSGETCAIVGLIFLGGAYMAEALRSGLDSVATIQWESASALGLTRTQTLRHVALPQAIATSVPPLAANVIFLIKETSVVSVVALPDLVYVAKDLIGMSYNTSEALVLLVIAYLVILLPVSIAARLIEKKVRRGGFGN</sequence>
<dbReference type="InterPro" id="IPR010065">
    <property type="entry name" value="AA_ABC_transptr_permease_3TM"/>
</dbReference>
<evidence type="ECO:0000256" key="3">
    <source>
        <dbReference type="ARBA" id="ARBA00022448"/>
    </source>
</evidence>
<gene>
    <name evidence="11" type="primary">glnP</name>
    <name evidence="11" type="ORF">NCTC9935_00596</name>
</gene>
<dbReference type="STRING" id="1660.APY09_03260"/>
<evidence type="ECO:0000256" key="8">
    <source>
        <dbReference type="ARBA" id="ARBA00023136"/>
    </source>
</evidence>
<evidence type="ECO:0000313" key="11">
    <source>
        <dbReference type="EMBL" id="SPT55103.1"/>
    </source>
</evidence>
<feature type="domain" description="ABC transmembrane type-1" evidence="10">
    <location>
        <begin position="25"/>
        <end position="208"/>
    </location>
</feature>
<dbReference type="GO" id="GO:0006865">
    <property type="term" value="P:amino acid transport"/>
    <property type="evidence" value="ECO:0007669"/>
    <property type="project" value="UniProtKB-KW"/>
</dbReference>
<feature type="transmembrane region" description="Helical" evidence="9">
    <location>
        <begin position="88"/>
        <end position="110"/>
    </location>
</feature>
<dbReference type="GO" id="GO:0022857">
    <property type="term" value="F:transmembrane transporter activity"/>
    <property type="evidence" value="ECO:0007669"/>
    <property type="project" value="InterPro"/>
</dbReference>
<dbReference type="EMBL" id="UAPR01000002">
    <property type="protein sequence ID" value="SPT55103.1"/>
    <property type="molecule type" value="Genomic_DNA"/>
</dbReference>
<dbReference type="PANTHER" id="PTHR30614">
    <property type="entry name" value="MEMBRANE COMPONENT OF AMINO ACID ABC TRANSPORTER"/>
    <property type="match status" value="1"/>
</dbReference>
<dbReference type="PROSITE" id="PS50928">
    <property type="entry name" value="ABC_TM1"/>
    <property type="match status" value="1"/>
</dbReference>
<keyword evidence="6" id="KW-0029">Amino-acid transport</keyword>
<dbReference type="GO" id="GO:0043190">
    <property type="term" value="C:ATP-binding cassette (ABC) transporter complex"/>
    <property type="evidence" value="ECO:0007669"/>
    <property type="project" value="InterPro"/>
</dbReference>
<organism evidence="11 12">
    <name type="scientific">Schaalia odontolytica</name>
    <dbReference type="NCBI Taxonomy" id="1660"/>
    <lineage>
        <taxon>Bacteria</taxon>
        <taxon>Bacillati</taxon>
        <taxon>Actinomycetota</taxon>
        <taxon>Actinomycetes</taxon>
        <taxon>Actinomycetales</taxon>
        <taxon>Actinomycetaceae</taxon>
        <taxon>Schaalia</taxon>
    </lineage>
</organism>
<protein>
    <submittedName>
        <fullName evidence="11">Glutamine transport system permease protein glnP</fullName>
    </submittedName>
</protein>
<evidence type="ECO:0000256" key="6">
    <source>
        <dbReference type="ARBA" id="ARBA00022970"/>
    </source>
</evidence>
<comment type="subcellular location">
    <subcellularLocation>
        <location evidence="1 9">Cell membrane</location>
        <topology evidence="1 9">Multi-pass membrane protein</topology>
    </subcellularLocation>
</comment>
<dbReference type="Gene3D" id="1.10.3720.10">
    <property type="entry name" value="MetI-like"/>
    <property type="match status" value="1"/>
</dbReference>
<evidence type="ECO:0000259" key="10">
    <source>
        <dbReference type="PROSITE" id="PS50928"/>
    </source>
</evidence>
<evidence type="ECO:0000256" key="2">
    <source>
        <dbReference type="ARBA" id="ARBA00010072"/>
    </source>
</evidence>
<evidence type="ECO:0000256" key="9">
    <source>
        <dbReference type="RuleBase" id="RU363032"/>
    </source>
</evidence>
<accession>A0A2X0TZ04</accession>
<evidence type="ECO:0000313" key="12">
    <source>
        <dbReference type="Proteomes" id="UP000250192"/>
    </source>
</evidence>
<feature type="transmembrane region" description="Helical" evidence="9">
    <location>
        <begin position="20"/>
        <end position="49"/>
    </location>
</feature>
<evidence type="ECO:0000256" key="7">
    <source>
        <dbReference type="ARBA" id="ARBA00022989"/>
    </source>
</evidence>
<dbReference type="Pfam" id="PF00528">
    <property type="entry name" value="BPD_transp_1"/>
    <property type="match status" value="1"/>
</dbReference>
<keyword evidence="3 9" id="KW-0813">Transport</keyword>
<evidence type="ECO:0000256" key="4">
    <source>
        <dbReference type="ARBA" id="ARBA00022475"/>
    </source>
</evidence>
<keyword evidence="5 9" id="KW-0812">Transmembrane</keyword>
<dbReference type="CDD" id="cd06261">
    <property type="entry name" value="TM_PBP2"/>
    <property type="match status" value="1"/>
</dbReference>
<dbReference type="PANTHER" id="PTHR30614:SF37">
    <property type="entry name" value="AMINO-ACID ABC TRANSPORTER PERMEASE PROTEIN YHDX-RELATED"/>
    <property type="match status" value="1"/>
</dbReference>
<keyword evidence="12" id="KW-1185">Reference proteome</keyword>
<dbReference type="NCBIfam" id="TIGR01726">
    <property type="entry name" value="HEQRo_perm_3TM"/>
    <property type="match status" value="1"/>
</dbReference>
<evidence type="ECO:0000256" key="1">
    <source>
        <dbReference type="ARBA" id="ARBA00004651"/>
    </source>
</evidence>
<dbReference type="AlphaFoldDB" id="A0A2X0TZ04"/>
<keyword evidence="4" id="KW-1003">Cell membrane</keyword>
<evidence type="ECO:0000256" key="5">
    <source>
        <dbReference type="ARBA" id="ARBA00022692"/>
    </source>
</evidence>